<dbReference type="RefSeq" id="WP_127708416.1">
    <property type="nucleotide sequence ID" value="NZ_SACK01000015.1"/>
</dbReference>
<sequence>MKKETFSINGEELVNKIKELIKEGNVRKVTITDKAGKELLSIPLLLGVAGVIIAPVLAGLGAMAVLIGECNIVVEREEDLPNNDSTIL</sequence>
<proteinExistence type="predicted"/>
<name>A0A3S2ULJ9_9SPHI</name>
<feature type="domain" description="DUF4342" evidence="2">
    <location>
        <begin position="2"/>
        <end position="76"/>
    </location>
</feature>
<evidence type="ECO:0000313" key="4">
    <source>
        <dbReference type="Proteomes" id="UP000282759"/>
    </source>
</evidence>
<comment type="caution">
    <text evidence="3">The sequence shown here is derived from an EMBL/GenBank/DDBJ whole genome shotgun (WGS) entry which is preliminary data.</text>
</comment>
<reference evidence="3 4" key="1">
    <citation type="submission" date="2019-01" db="EMBL/GenBank/DDBJ databases">
        <authorList>
            <person name="Chen W.-M."/>
        </authorList>
    </citation>
    <scope>NUCLEOTIDE SEQUENCE [LARGE SCALE GENOMIC DNA]</scope>
    <source>
        <strain evidence="3 4">YBJ-36</strain>
    </source>
</reference>
<gene>
    <name evidence="3" type="ORF">EOD41_19935</name>
</gene>
<keyword evidence="1" id="KW-0812">Transmembrane</keyword>
<dbReference type="AlphaFoldDB" id="A0A3S2ULJ9"/>
<accession>A0A3S2ULJ9</accession>
<dbReference type="InterPro" id="IPR025642">
    <property type="entry name" value="DUF4342"/>
</dbReference>
<organism evidence="3 4">
    <name type="scientific">Mucilaginibacter limnophilus</name>
    <dbReference type="NCBI Taxonomy" id="1932778"/>
    <lineage>
        <taxon>Bacteria</taxon>
        <taxon>Pseudomonadati</taxon>
        <taxon>Bacteroidota</taxon>
        <taxon>Sphingobacteriia</taxon>
        <taxon>Sphingobacteriales</taxon>
        <taxon>Sphingobacteriaceae</taxon>
        <taxon>Mucilaginibacter</taxon>
    </lineage>
</organism>
<keyword evidence="1" id="KW-1133">Transmembrane helix</keyword>
<keyword evidence="4" id="KW-1185">Reference proteome</keyword>
<keyword evidence="1" id="KW-0472">Membrane</keyword>
<evidence type="ECO:0000313" key="3">
    <source>
        <dbReference type="EMBL" id="RVT96505.1"/>
    </source>
</evidence>
<evidence type="ECO:0000256" key="1">
    <source>
        <dbReference type="SAM" id="Phobius"/>
    </source>
</evidence>
<dbReference type="Proteomes" id="UP000282759">
    <property type="component" value="Unassembled WGS sequence"/>
</dbReference>
<dbReference type="EMBL" id="SACK01000015">
    <property type="protein sequence ID" value="RVT96505.1"/>
    <property type="molecule type" value="Genomic_DNA"/>
</dbReference>
<protein>
    <submittedName>
        <fullName evidence="3">DUF4342 domain-containing protein</fullName>
    </submittedName>
</protein>
<feature type="transmembrane region" description="Helical" evidence="1">
    <location>
        <begin position="44"/>
        <end position="67"/>
    </location>
</feature>
<dbReference type="Pfam" id="PF14242">
    <property type="entry name" value="DUF4342"/>
    <property type="match status" value="1"/>
</dbReference>
<evidence type="ECO:0000259" key="2">
    <source>
        <dbReference type="Pfam" id="PF14242"/>
    </source>
</evidence>
<dbReference type="OrthoDB" id="677607at2"/>